<evidence type="ECO:0000256" key="3">
    <source>
        <dbReference type="ARBA" id="ARBA00022605"/>
    </source>
</evidence>
<dbReference type="InterPro" id="IPR036052">
    <property type="entry name" value="TrpB-like_PALP_sf"/>
</dbReference>
<keyword evidence="5" id="KW-0663">Pyridoxal phosphate</keyword>
<dbReference type="EMBL" id="QGNW01001951">
    <property type="protein sequence ID" value="RVW27469.1"/>
    <property type="molecule type" value="Genomic_DNA"/>
</dbReference>
<organism evidence="8 9">
    <name type="scientific">Vitis vinifera</name>
    <name type="common">Grape</name>
    <dbReference type="NCBI Taxonomy" id="29760"/>
    <lineage>
        <taxon>Eukaryota</taxon>
        <taxon>Viridiplantae</taxon>
        <taxon>Streptophyta</taxon>
        <taxon>Embryophyta</taxon>
        <taxon>Tracheophyta</taxon>
        <taxon>Spermatophyta</taxon>
        <taxon>Magnoliopsida</taxon>
        <taxon>eudicotyledons</taxon>
        <taxon>Gunneridae</taxon>
        <taxon>Pentapetalae</taxon>
        <taxon>rosids</taxon>
        <taxon>Vitales</taxon>
        <taxon>Vitaceae</taxon>
        <taxon>Viteae</taxon>
        <taxon>Vitis</taxon>
    </lineage>
</organism>
<dbReference type="GO" id="GO:0019344">
    <property type="term" value="P:cysteine biosynthetic process"/>
    <property type="evidence" value="ECO:0007669"/>
    <property type="project" value="UniProtKB-KW"/>
</dbReference>
<protein>
    <submittedName>
        <fullName evidence="8">Cysteine synthase</fullName>
    </submittedName>
</protein>
<keyword evidence="6" id="KW-0198">Cysteine biosynthesis</keyword>
<comment type="caution">
    <text evidence="8">The sequence shown here is derived from an EMBL/GenBank/DDBJ whole genome shotgun (WGS) entry which is preliminary data.</text>
</comment>
<comment type="similarity">
    <text evidence="2">Belongs to the cysteine synthase/cystathionine beta-synthase family.</text>
</comment>
<dbReference type="PANTHER" id="PTHR10314">
    <property type="entry name" value="CYSTATHIONINE BETA-SYNTHASE"/>
    <property type="match status" value="1"/>
</dbReference>
<dbReference type="Pfam" id="PF00291">
    <property type="entry name" value="PALP"/>
    <property type="match status" value="1"/>
</dbReference>
<dbReference type="FunFam" id="3.40.50.1100:FF:000130">
    <property type="entry name" value="Cysteine synthase"/>
    <property type="match status" value="1"/>
</dbReference>
<evidence type="ECO:0000256" key="4">
    <source>
        <dbReference type="ARBA" id="ARBA00022679"/>
    </source>
</evidence>
<comment type="cofactor">
    <cofactor evidence="1">
        <name>pyridoxal 5'-phosphate</name>
        <dbReference type="ChEBI" id="CHEBI:597326"/>
    </cofactor>
</comment>
<dbReference type="SUPFAM" id="SSF53686">
    <property type="entry name" value="Tryptophan synthase beta subunit-like PLP-dependent enzymes"/>
    <property type="match status" value="1"/>
</dbReference>
<keyword evidence="4" id="KW-0808">Transferase</keyword>
<dbReference type="GO" id="GO:0016740">
    <property type="term" value="F:transferase activity"/>
    <property type="evidence" value="ECO:0007669"/>
    <property type="project" value="UniProtKB-KW"/>
</dbReference>
<feature type="domain" description="Tryptophan synthase beta chain-like PALP" evidence="7">
    <location>
        <begin position="13"/>
        <end position="304"/>
    </location>
</feature>
<accession>A0A438CW87</accession>
<proteinExistence type="inferred from homology"/>
<dbReference type="FunFam" id="3.40.50.1100:FF:000006">
    <property type="entry name" value="Cysteine synthase"/>
    <property type="match status" value="1"/>
</dbReference>
<sequence>MSDTLFSCPWSVQLIGNTPLVYLNKVVDGCLARIAVKLKAMEPCSSVKDRIALSMIKDVEDKGLIQPGKTVLIEPTSGNSGIGLAYIAAVKGYKLILAMPAPMSIERRIVLRAFGDELHLTDPVKGIKGIHEKAELLEKTPNGYMLKHFANPANPKIHYETTGPEIWRGCGGKVDVFFSGVGTGGTVTGVGRFLKEKNPDIKVYGVEPAERAVLNGGEPGELYNAQHAYSFCLHKIQGISPGFITPILDVSILDKVVDVSIILQILGEEAIETAKLLALKEGLLVGKPSRAAAAAAIKIAKRPENAGNS</sequence>
<keyword evidence="3" id="KW-0028">Amino-acid biosynthesis</keyword>
<evidence type="ECO:0000256" key="5">
    <source>
        <dbReference type="ARBA" id="ARBA00022898"/>
    </source>
</evidence>
<dbReference type="CDD" id="cd01561">
    <property type="entry name" value="CBS_like"/>
    <property type="match status" value="1"/>
</dbReference>
<evidence type="ECO:0000259" key="7">
    <source>
        <dbReference type="Pfam" id="PF00291"/>
    </source>
</evidence>
<evidence type="ECO:0000256" key="6">
    <source>
        <dbReference type="ARBA" id="ARBA00023192"/>
    </source>
</evidence>
<evidence type="ECO:0000313" key="8">
    <source>
        <dbReference type="EMBL" id="RVW27469.1"/>
    </source>
</evidence>
<reference evidence="8 9" key="1">
    <citation type="journal article" date="2018" name="PLoS Genet.">
        <title>Population sequencing reveals clonal diversity and ancestral inbreeding in the grapevine cultivar Chardonnay.</title>
        <authorList>
            <person name="Roach M.J."/>
            <person name="Johnson D.L."/>
            <person name="Bohlmann J."/>
            <person name="van Vuuren H.J."/>
            <person name="Jones S.J."/>
            <person name="Pretorius I.S."/>
            <person name="Schmidt S.A."/>
            <person name="Borneman A.R."/>
        </authorList>
    </citation>
    <scope>NUCLEOTIDE SEQUENCE [LARGE SCALE GENOMIC DNA]</scope>
    <source>
        <strain evidence="9">cv. Chardonnay</strain>
        <tissue evidence="8">Leaf</tissue>
    </source>
</reference>
<name>A0A438CW87_VITVI</name>
<evidence type="ECO:0000256" key="1">
    <source>
        <dbReference type="ARBA" id="ARBA00001933"/>
    </source>
</evidence>
<dbReference type="InterPro" id="IPR001926">
    <property type="entry name" value="TrpB-like_PALP"/>
</dbReference>
<gene>
    <name evidence="8" type="primary">CYSK_1</name>
    <name evidence="8" type="ORF">CK203_094379</name>
</gene>
<evidence type="ECO:0000256" key="2">
    <source>
        <dbReference type="ARBA" id="ARBA00007103"/>
    </source>
</evidence>
<dbReference type="Gene3D" id="3.40.50.1100">
    <property type="match status" value="2"/>
</dbReference>
<evidence type="ECO:0000313" key="9">
    <source>
        <dbReference type="Proteomes" id="UP000288805"/>
    </source>
</evidence>
<dbReference type="InterPro" id="IPR050214">
    <property type="entry name" value="Cys_Synth/Cystath_Beta-Synth"/>
</dbReference>
<dbReference type="Proteomes" id="UP000288805">
    <property type="component" value="Unassembled WGS sequence"/>
</dbReference>
<dbReference type="AlphaFoldDB" id="A0A438CW87"/>